<dbReference type="Gene3D" id="1.10.540.10">
    <property type="entry name" value="Acyl-CoA dehydrogenase/oxidase, N-terminal domain"/>
    <property type="match status" value="1"/>
</dbReference>
<evidence type="ECO:0000259" key="7">
    <source>
        <dbReference type="Pfam" id="PF00441"/>
    </source>
</evidence>
<name>A0A7Z0WRA0_9PSEU</name>
<dbReference type="SUPFAM" id="SSF56645">
    <property type="entry name" value="Acyl-CoA dehydrogenase NM domain-like"/>
    <property type="match status" value="1"/>
</dbReference>
<dbReference type="GO" id="GO:0003995">
    <property type="term" value="F:acyl-CoA dehydrogenase activity"/>
    <property type="evidence" value="ECO:0007669"/>
    <property type="project" value="TreeGrafter"/>
</dbReference>
<accession>A0A7Z0WRA0</accession>
<evidence type="ECO:0000256" key="1">
    <source>
        <dbReference type="ARBA" id="ARBA00001974"/>
    </source>
</evidence>
<keyword evidence="4" id="KW-0274">FAD</keyword>
<evidence type="ECO:0000313" key="9">
    <source>
        <dbReference type="Proteomes" id="UP000185696"/>
    </source>
</evidence>
<evidence type="ECO:0000256" key="6">
    <source>
        <dbReference type="SAM" id="MobiDB-lite"/>
    </source>
</evidence>
<comment type="cofactor">
    <cofactor evidence="1">
        <name>FAD</name>
        <dbReference type="ChEBI" id="CHEBI:57692"/>
    </cofactor>
</comment>
<dbReference type="PANTHER" id="PTHR43884">
    <property type="entry name" value="ACYL-COA DEHYDROGENASE"/>
    <property type="match status" value="1"/>
</dbReference>
<evidence type="ECO:0000256" key="5">
    <source>
        <dbReference type="ARBA" id="ARBA00023002"/>
    </source>
</evidence>
<gene>
    <name evidence="8" type="ORF">BLA60_01615</name>
</gene>
<dbReference type="AlphaFoldDB" id="A0A7Z0WRA0"/>
<dbReference type="Gene3D" id="1.20.140.10">
    <property type="entry name" value="Butyryl-CoA Dehydrogenase, subunit A, domain 3"/>
    <property type="match status" value="1"/>
</dbReference>
<proteinExistence type="inferred from homology"/>
<comment type="similarity">
    <text evidence="2">Belongs to the acyl-CoA dehydrogenase family.</text>
</comment>
<dbReference type="EMBL" id="MSIF01000001">
    <property type="protein sequence ID" value="OLF13908.1"/>
    <property type="molecule type" value="Genomic_DNA"/>
</dbReference>
<protein>
    <recommendedName>
        <fullName evidence="7">Acyl-CoA dehydrogenase/oxidase C-terminal domain-containing protein</fullName>
    </recommendedName>
</protein>
<keyword evidence="9" id="KW-1185">Reference proteome</keyword>
<dbReference type="Proteomes" id="UP000185696">
    <property type="component" value="Unassembled WGS sequence"/>
</dbReference>
<organism evidence="8 9">
    <name type="scientific">Actinophytocola xinjiangensis</name>
    <dbReference type="NCBI Taxonomy" id="485602"/>
    <lineage>
        <taxon>Bacteria</taxon>
        <taxon>Bacillati</taxon>
        <taxon>Actinomycetota</taxon>
        <taxon>Actinomycetes</taxon>
        <taxon>Pseudonocardiales</taxon>
        <taxon>Pseudonocardiaceae</taxon>
    </lineage>
</organism>
<dbReference type="GO" id="GO:0050660">
    <property type="term" value="F:flavin adenine dinucleotide binding"/>
    <property type="evidence" value="ECO:0007669"/>
    <property type="project" value="InterPro"/>
</dbReference>
<comment type="caution">
    <text evidence="8">The sequence shown here is derived from an EMBL/GenBank/DDBJ whole genome shotgun (WGS) entry which is preliminary data.</text>
</comment>
<dbReference type="InterPro" id="IPR037069">
    <property type="entry name" value="AcylCoA_DH/ox_N_sf"/>
</dbReference>
<feature type="domain" description="Acyl-CoA dehydrogenase/oxidase C-terminal" evidence="7">
    <location>
        <begin position="198"/>
        <end position="329"/>
    </location>
</feature>
<dbReference type="SUPFAM" id="SSF47203">
    <property type="entry name" value="Acyl-CoA dehydrogenase C-terminal domain-like"/>
    <property type="match status" value="1"/>
</dbReference>
<dbReference type="Pfam" id="PF00441">
    <property type="entry name" value="Acyl-CoA_dh_1"/>
    <property type="match status" value="1"/>
</dbReference>
<evidence type="ECO:0000313" key="8">
    <source>
        <dbReference type="EMBL" id="OLF13908.1"/>
    </source>
</evidence>
<dbReference type="PANTHER" id="PTHR43884:SF20">
    <property type="entry name" value="ACYL-COA DEHYDROGENASE FADE28"/>
    <property type="match status" value="1"/>
</dbReference>
<evidence type="ECO:0000256" key="4">
    <source>
        <dbReference type="ARBA" id="ARBA00022827"/>
    </source>
</evidence>
<dbReference type="InterPro" id="IPR036250">
    <property type="entry name" value="AcylCo_DH-like_C"/>
</dbReference>
<evidence type="ECO:0000256" key="2">
    <source>
        <dbReference type="ARBA" id="ARBA00009347"/>
    </source>
</evidence>
<keyword evidence="5" id="KW-0560">Oxidoreductase</keyword>
<dbReference type="InterPro" id="IPR009075">
    <property type="entry name" value="AcylCo_DH/oxidase_C"/>
</dbReference>
<dbReference type="RefSeq" id="WP_075130856.1">
    <property type="nucleotide sequence ID" value="NZ_MSIF01000001.1"/>
</dbReference>
<reference evidence="8 9" key="1">
    <citation type="submission" date="2016-12" db="EMBL/GenBank/DDBJ databases">
        <title>The draft genome sequence of Actinophytocola xinjiangensis.</title>
        <authorList>
            <person name="Wang W."/>
            <person name="Yuan L."/>
        </authorList>
    </citation>
    <scope>NUCLEOTIDE SEQUENCE [LARGE SCALE GENOMIC DNA]</scope>
    <source>
        <strain evidence="8 9">CGMCC 4.4663</strain>
    </source>
</reference>
<keyword evidence="3" id="KW-0285">Flavoprotein</keyword>
<dbReference type="InterPro" id="IPR009100">
    <property type="entry name" value="AcylCoA_DH/oxidase_NM_dom_sf"/>
</dbReference>
<feature type="region of interest" description="Disordered" evidence="6">
    <location>
        <begin position="139"/>
        <end position="161"/>
    </location>
</feature>
<evidence type="ECO:0000256" key="3">
    <source>
        <dbReference type="ARBA" id="ARBA00022630"/>
    </source>
</evidence>
<sequence>MEIGLDQDQRAFAEVCAKLAAELATRWSPGRGPDDTSPAEPDEVAWSRIVAAGWLAIGLDEASVVDLTVLVEQLGYHTVPAPVIGTLLAAERLRLGGAGQDLLDAIGGGEVRVAPLLRRDLTDYAGTAADAVAWDSAGAEVTHSPDGTGHHLGDPLPGADLTRRTRAVGPAAGHLALTDPGTEDRLRLTALGLTLATADLLGVMRAALDDAVEHARNRTQFGAPIGSFQAVQQLAADCLVSVEASRSALFHSAWAADALPADEAVAAARTAKAFVAPAAVEVCETAIQLLGGIGMTWESRAHVRLRRAHASRALFGDEHHQLRHLTGRLLGENGR</sequence>